<dbReference type="EMBL" id="JAZDWU010000001">
    <property type="protein sequence ID" value="KAL0014688.1"/>
    <property type="molecule type" value="Genomic_DNA"/>
</dbReference>
<evidence type="ECO:0000313" key="3">
    <source>
        <dbReference type="Proteomes" id="UP001459277"/>
    </source>
</evidence>
<comment type="caution">
    <text evidence="2">The sequence shown here is derived from an EMBL/GenBank/DDBJ whole genome shotgun (WGS) entry which is preliminary data.</text>
</comment>
<evidence type="ECO:0000256" key="1">
    <source>
        <dbReference type="SAM" id="MobiDB-lite"/>
    </source>
</evidence>
<gene>
    <name evidence="2" type="ORF">SO802_001757</name>
</gene>
<feature type="compositionally biased region" description="Basic and acidic residues" evidence="1">
    <location>
        <begin position="127"/>
        <end position="137"/>
    </location>
</feature>
<sequence length="147" mass="17342">MLFFDFEDECDLERVLEHEPWTYDKHFVIFERVLENVPITAIPFKFTTFWVQIHDLPVYCMTPATRDSIENSLGKVLQMTETEKEGEKGSYLRVRVRIVECENMGHLSEAQNLVSQVNPGKPKHRETRNPDSEEKQRRQPTCHGVKY</sequence>
<name>A0AAW2DVL2_9ROSI</name>
<feature type="region of interest" description="Disordered" evidence="1">
    <location>
        <begin position="111"/>
        <end position="147"/>
    </location>
</feature>
<dbReference type="PANTHER" id="PTHR31286:SF167">
    <property type="entry name" value="OS09G0268800 PROTEIN"/>
    <property type="match status" value="1"/>
</dbReference>
<evidence type="ECO:0008006" key="4">
    <source>
        <dbReference type="Google" id="ProtNLM"/>
    </source>
</evidence>
<organism evidence="2 3">
    <name type="scientific">Lithocarpus litseifolius</name>
    <dbReference type="NCBI Taxonomy" id="425828"/>
    <lineage>
        <taxon>Eukaryota</taxon>
        <taxon>Viridiplantae</taxon>
        <taxon>Streptophyta</taxon>
        <taxon>Embryophyta</taxon>
        <taxon>Tracheophyta</taxon>
        <taxon>Spermatophyta</taxon>
        <taxon>Magnoliopsida</taxon>
        <taxon>eudicotyledons</taxon>
        <taxon>Gunneridae</taxon>
        <taxon>Pentapetalae</taxon>
        <taxon>rosids</taxon>
        <taxon>fabids</taxon>
        <taxon>Fagales</taxon>
        <taxon>Fagaceae</taxon>
        <taxon>Lithocarpus</taxon>
    </lineage>
</organism>
<proteinExistence type="predicted"/>
<dbReference type="PANTHER" id="PTHR31286">
    <property type="entry name" value="GLYCINE-RICH CELL WALL STRUCTURAL PROTEIN 1.8-LIKE"/>
    <property type="match status" value="1"/>
</dbReference>
<keyword evidence="3" id="KW-1185">Reference proteome</keyword>
<dbReference type="InterPro" id="IPR040256">
    <property type="entry name" value="At4g02000-like"/>
</dbReference>
<dbReference type="Proteomes" id="UP001459277">
    <property type="component" value="Unassembled WGS sequence"/>
</dbReference>
<protein>
    <recommendedName>
        <fullName evidence="4">DUF4283 domain-containing protein</fullName>
    </recommendedName>
</protein>
<dbReference type="AlphaFoldDB" id="A0AAW2DVL2"/>
<accession>A0AAW2DVL2</accession>
<evidence type="ECO:0000313" key="2">
    <source>
        <dbReference type="EMBL" id="KAL0014688.1"/>
    </source>
</evidence>
<reference evidence="2 3" key="1">
    <citation type="submission" date="2024-01" db="EMBL/GenBank/DDBJ databases">
        <title>A telomere-to-telomere, gap-free genome of sweet tea (Lithocarpus litseifolius).</title>
        <authorList>
            <person name="Zhou J."/>
        </authorList>
    </citation>
    <scope>NUCLEOTIDE SEQUENCE [LARGE SCALE GENOMIC DNA]</scope>
    <source>
        <strain evidence="2">Zhou-2022a</strain>
        <tissue evidence="2">Leaf</tissue>
    </source>
</reference>